<reference evidence="4" key="1">
    <citation type="submission" date="2024-03" db="EMBL/GenBank/DDBJ databases">
        <title>Chitinophaga horti sp. nov., isolated from garden soil.</title>
        <authorList>
            <person name="Lee D.S."/>
            <person name="Han D.M."/>
            <person name="Baek J.H."/>
            <person name="Choi D.G."/>
            <person name="Jeon J.H."/>
            <person name="Jeon C.O."/>
        </authorList>
    </citation>
    <scope>NUCLEOTIDE SEQUENCE [LARGE SCALE GENOMIC DNA]</scope>
    <source>
        <strain evidence="4">GPA1</strain>
    </source>
</reference>
<dbReference type="CDD" id="cd00077">
    <property type="entry name" value="HDc"/>
    <property type="match status" value="1"/>
</dbReference>
<evidence type="ECO:0000313" key="3">
    <source>
        <dbReference type="EMBL" id="WZN39510.1"/>
    </source>
</evidence>
<dbReference type="SUPFAM" id="SSF109604">
    <property type="entry name" value="HD-domain/PDEase-like"/>
    <property type="match status" value="1"/>
</dbReference>
<dbReference type="Pfam" id="PF19276">
    <property type="entry name" value="HD_assoc_2"/>
    <property type="match status" value="1"/>
</dbReference>
<evidence type="ECO:0000313" key="4">
    <source>
        <dbReference type="Proteomes" id="UP001485459"/>
    </source>
</evidence>
<dbReference type="Proteomes" id="UP001485459">
    <property type="component" value="Chromosome"/>
</dbReference>
<keyword evidence="1" id="KW-1133">Transmembrane helix</keyword>
<gene>
    <name evidence="3" type="ORF">WJU16_16020</name>
</gene>
<evidence type="ECO:0000256" key="1">
    <source>
        <dbReference type="SAM" id="Phobius"/>
    </source>
</evidence>
<dbReference type="InterPro" id="IPR050135">
    <property type="entry name" value="dGTPase-like"/>
</dbReference>
<keyword evidence="4" id="KW-1185">Reference proteome</keyword>
<accession>A0ABZ2YIH8</accession>
<protein>
    <submittedName>
        <fullName evidence="3">HD domain-containing protein</fullName>
    </submittedName>
</protein>
<dbReference type="RefSeq" id="WP_341834490.1">
    <property type="nucleotide sequence ID" value="NZ_CP149822.1"/>
</dbReference>
<organism evidence="3 4">
    <name type="scientific">Chitinophaga pollutisoli</name>
    <dbReference type="NCBI Taxonomy" id="3133966"/>
    <lineage>
        <taxon>Bacteria</taxon>
        <taxon>Pseudomonadati</taxon>
        <taxon>Bacteroidota</taxon>
        <taxon>Chitinophagia</taxon>
        <taxon>Chitinophagales</taxon>
        <taxon>Chitinophagaceae</taxon>
        <taxon>Chitinophaga</taxon>
    </lineage>
</organism>
<dbReference type="InterPro" id="IPR006674">
    <property type="entry name" value="HD_domain"/>
</dbReference>
<name>A0ABZ2YIH8_9BACT</name>
<dbReference type="PANTHER" id="PTHR11373:SF4">
    <property type="entry name" value="DEOXYNUCLEOSIDE TRIPHOSPHATE TRIPHOSPHOHYDROLASE SAMHD1"/>
    <property type="match status" value="1"/>
</dbReference>
<evidence type="ECO:0000259" key="2">
    <source>
        <dbReference type="SMART" id="SM00471"/>
    </source>
</evidence>
<dbReference type="Pfam" id="PF01966">
    <property type="entry name" value="HD"/>
    <property type="match status" value="1"/>
</dbReference>
<dbReference type="InterPro" id="IPR045509">
    <property type="entry name" value="HD_assoc_2"/>
</dbReference>
<feature type="transmembrane region" description="Helical" evidence="1">
    <location>
        <begin position="12"/>
        <end position="33"/>
    </location>
</feature>
<dbReference type="EMBL" id="CP149822">
    <property type="protein sequence ID" value="WZN39510.1"/>
    <property type="molecule type" value="Genomic_DNA"/>
</dbReference>
<dbReference type="PANTHER" id="PTHR11373">
    <property type="entry name" value="DEOXYNUCLEOSIDE TRIPHOSPHATE TRIPHOSPHOHYDROLASE"/>
    <property type="match status" value="1"/>
</dbReference>
<keyword evidence="1" id="KW-0472">Membrane</keyword>
<sequence>MTDRKRKIVNDPVYGFITIDHPLIFSLLSHPYYQRLRRIHQMALAHLVYPGAMHTRFHHSMGAYHLMSCALAELKGKGVEITEEEEVAAKMAILLHDVGHGPYSHALEHTLVEGVSHEEISQLLMQTLNREMDGALDLTLKIFNDRYHKKFLHQLVSSQLDVDRMDYLSRDSFYTGVSEGVISYDRIIKMLTVAGGELMVEEKGIYSIEKFIVARRLMYWQVYLHKTVLSAESMLVKVLQRAKALALRGEELFASPALKYFLYRRVGREAFGHDPEVLRQFCLLDDYDIMGAIKVWAGHPDKTLGTLCGWLVNRQLFKVTLRNDPFGPEEVAAWREKATEALGLTPEEAEYFVFTDTASLKAYDAEDEKINILYKDGNVRDISSIDNALVSHTLARPIKKFYICHPKF</sequence>
<dbReference type="SMART" id="SM00471">
    <property type="entry name" value="HDc"/>
    <property type="match status" value="1"/>
</dbReference>
<dbReference type="Gene3D" id="1.10.3210.10">
    <property type="entry name" value="Hypothetical protein af1432"/>
    <property type="match status" value="1"/>
</dbReference>
<feature type="domain" description="HD/PDEase" evidence="2">
    <location>
        <begin position="52"/>
        <end position="177"/>
    </location>
</feature>
<dbReference type="InterPro" id="IPR003607">
    <property type="entry name" value="HD/PDEase_dom"/>
</dbReference>
<proteinExistence type="predicted"/>
<keyword evidence="1" id="KW-0812">Transmembrane</keyword>